<organism evidence="4 5">
    <name type="scientific">Candidatus Doudnabacteria bacterium Gr01-1014_77</name>
    <dbReference type="NCBI Taxonomy" id="2017133"/>
    <lineage>
        <taxon>Bacteria</taxon>
        <taxon>Candidatus Doudnaibacteriota</taxon>
    </lineage>
</organism>
<dbReference type="EMBL" id="VMFF01000013">
    <property type="protein sequence ID" value="TSC66141.1"/>
    <property type="molecule type" value="Genomic_DNA"/>
</dbReference>
<dbReference type="InterPro" id="IPR016035">
    <property type="entry name" value="Acyl_Trfase/lysoPLipase"/>
</dbReference>
<protein>
    <recommendedName>
        <fullName evidence="3">PNPLA domain-containing protein</fullName>
    </recommendedName>
</protein>
<keyword evidence="1" id="KW-0443">Lipid metabolism</keyword>
<comment type="caution">
    <text evidence="2">Lacks conserved residue(s) required for the propagation of feature annotation.</text>
</comment>
<dbReference type="InterPro" id="IPR002641">
    <property type="entry name" value="PNPLA_dom"/>
</dbReference>
<dbReference type="PROSITE" id="PS51635">
    <property type="entry name" value="PNPLA"/>
    <property type="match status" value="1"/>
</dbReference>
<name>A0A554JCW8_9BACT</name>
<reference evidence="4 5" key="1">
    <citation type="submission" date="2017-07" db="EMBL/GenBank/DDBJ databases">
        <title>Mechanisms for carbon and nitrogen cycling indicate functional differentiation within the Candidate Phyla Radiation.</title>
        <authorList>
            <person name="Danczak R.E."/>
            <person name="Johnston M.D."/>
            <person name="Kenah C."/>
            <person name="Slattery M."/>
            <person name="Wrighton K.C."/>
            <person name="Wilkins M.J."/>
        </authorList>
    </citation>
    <scope>NUCLEOTIDE SEQUENCE [LARGE SCALE GENOMIC DNA]</scope>
    <source>
        <strain evidence="4">Gr01-1014_77</strain>
    </source>
</reference>
<proteinExistence type="predicted"/>
<feature type="non-terminal residue" evidence="4">
    <location>
        <position position="62"/>
    </location>
</feature>
<gene>
    <name evidence="4" type="ORF">G01um101477_192</name>
</gene>
<dbReference type="AlphaFoldDB" id="A0A554JCW8"/>
<comment type="caution">
    <text evidence="4">The sequence shown here is derived from an EMBL/GenBank/DDBJ whole genome shotgun (WGS) entry which is preliminary data.</text>
</comment>
<evidence type="ECO:0000313" key="5">
    <source>
        <dbReference type="Proteomes" id="UP000319613"/>
    </source>
</evidence>
<evidence type="ECO:0000259" key="3">
    <source>
        <dbReference type="PROSITE" id="PS51635"/>
    </source>
</evidence>
<evidence type="ECO:0000256" key="1">
    <source>
        <dbReference type="ARBA" id="ARBA00023098"/>
    </source>
</evidence>
<dbReference type="Proteomes" id="UP000319613">
    <property type="component" value="Unassembled WGS sequence"/>
</dbReference>
<sequence>MSKIAGKQKKIALAMAGAGARAVMYFGIIDVFKEHGIEISMFSTCSSSTFVALAYSSGTSEK</sequence>
<dbReference type="Gene3D" id="3.40.1090.10">
    <property type="entry name" value="Cytosolic phospholipase A2 catalytic domain"/>
    <property type="match status" value="1"/>
</dbReference>
<feature type="domain" description="PNPLA" evidence="3">
    <location>
        <begin position="13"/>
        <end position="62"/>
    </location>
</feature>
<evidence type="ECO:0000256" key="2">
    <source>
        <dbReference type="PROSITE-ProRule" id="PRU01161"/>
    </source>
</evidence>
<accession>A0A554JCW8</accession>
<dbReference type="SUPFAM" id="SSF52151">
    <property type="entry name" value="FabD/lysophospholipase-like"/>
    <property type="match status" value="1"/>
</dbReference>
<evidence type="ECO:0000313" key="4">
    <source>
        <dbReference type="EMBL" id="TSC66141.1"/>
    </source>
</evidence>
<dbReference type="GO" id="GO:0006629">
    <property type="term" value="P:lipid metabolic process"/>
    <property type="evidence" value="ECO:0007669"/>
    <property type="project" value="UniProtKB-KW"/>
</dbReference>